<organism evidence="2 3">
    <name type="scientific">Phytophthora infestans</name>
    <name type="common">Potato late blight agent</name>
    <name type="synonym">Botrytis infestans</name>
    <dbReference type="NCBI Taxonomy" id="4787"/>
    <lineage>
        <taxon>Eukaryota</taxon>
        <taxon>Sar</taxon>
        <taxon>Stramenopiles</taxon>
        <taxon>Oomycota</taxon>
        <taxon>Peronosporomycetes</taxon>
        <taxon>Peronosporales</taxon>
        <taxon>Peronosporaceae</taxon>
        <taxon>Phytophthora</taxon>
    </lineage>
</organism>
<feature type="compositionally biased region" description="Basic and acidic residues" evidence="1">
    <location>
        <begin position="52"/>
        <end position="63"/>
    </location>
</feature>
<evidence type="ECO:0000313" key="3">
    <source>
        <dbReference type="Proteomes" id="UP000704712"/>
    </source>
</evidence>
<evidence type="ECO:0000313" key="2">
    <source>
        <dbReference type="EMBL" id="KAF4145493.1"/>
    </source>
</evidence>
<gene>
    <name evidence="2" type="ORF">GN958_ATG05296</name>
</gene>
<sequence>MNKKEQSWPVESQLEKGSSIRRRHEVQAGNALRLPPLIATLATKLRPALKENAGHENAVKEHTSTPVRAAKRMSTNCAVKAVGLQPERTLTKVESASARKDSYVLLSETNALLPRTYWLQRLKSHEKRSDLLDITTKTFGK</sequence>
<accession>A0A8S9UYS0</accession>
<dbReference type="AlphaFoldDB" id="A0A8S9UYS0"/>
<dbReference type="Proteomes" id="UP000704712">
    <property type="component" value="Unassembled WGS sequence"/>
</dbReference>
<feature type="region of interest" description="Disordered" evidence="1">
    <location>
        <begin position="52"/>
        <end position="71"/>
    </location>
</feature>
<comment type="caution">
    <text evidence="2">The sequence shown here is derived from an EMBL/GenBank/DDBJ whole genome shotgun (WGS) entry which is preliminary data.</text>
</comment>
<feature type="region of interest" description="Disordered" evidence="1">
    <location>
        <begin position="1"/>
        <end position="22"/>
    </location>
</feature>
<reference evidence="2" key="1">
    <citation type="submission" date="2020-03" db="EMBL/GenBank/DDBJ databases">
        <title>Hybrid Assembly of Korean Phytophthora infestans isolates.</title>
        <authorList>
            <person name="Prokchorchik M."/>
            <person name="Lee Y."/>
            <person name="Seo J."/>
            <person name="Cho J.-H."/>
            <person name="Park Y.-E."/>
            <person name="Jang D.-C."/>
            <person name="Im J.-S."/>
            <person name="Choi J.-G."/>
            <person name="Park H.-J."/>
            <person name="Lee G.-B."/>
            <person name="Lee Y.-G."/>
            <person name="Hong S.-Y."/>
            <person name="Cho K."/>
            <person name="Sohn K.H."/>
        </authorList>
    </citation>
    <scope>NUCLEOTIDE SEQUENCE</scope>
    <source>
        <strain evidence="2">KR_2_A2</strain>
    </source>
</reference>
<name>A0A8S9UYS0_PHYIN</name>
<dbReference type="EMBL" id="JAACNO010000726">
    <property type="protein sequence ID" value="KAF4145493.1"/>
    <property type="molecule type" value="Genomic_DNA"/>
</dbReference>
<proteinExistence type="predicted"/>
<protein>
    <submittedName>
        <fullName evidence="2">Uncharacterized protein</fullName>
    </submittedName>
</protein>
<evidence type="ECO:0000256" key="1">
    <source>
        <dbReference type="SAM" id="MobiDB-lite"/>
    </source>
</evidence>